<protein>
    <submittedName>
        <fullName evidence="2">Uncharacterized protein</fullName>
    </submittedName>
</protein>
<gene>
    <name evidence="2" type="ordered locus">Saro_0262</name>
</gene>
<dbReference type="KEGG" id="nar:Saro_0262"/>
<dbReference type="EMBL" id="CP000248">
    <property type="protein sequence ID" value="ABD24710.1"/>
    <property type="molecule type" value="Genomic_DNA"/>
</dbReference>
<feature type="region of interest" description="Disordered" evidence="1">
    <location>
        <begin position="165"/>
        <end position="190"/>
    </location>
</feature>
<dbReference type="eggNOG" id="COG4461">
    <property type="taxonomic scope" value="Bacteria"/>
</dbReference>
<dbReference type="HOGENOM" id="CLU_993341_0_0_5"/>
<reference evidence="3" key="1">
    <citation type="submission" date="2006-01" db="EMBL/GenBank/DDBJ databases">
        <title>Complete sequence of Novosphingobium aromaticivorans DSM 12444.</title>
        <authorList>
            <consortium name="US DOE Joint Genome Institute"/>
            <person name="Copeland A."/>
            <person name="Lucas S."/>
            <person name="Lapidus A."/>
            <person name="Barry K."/>
            <person name="Detter J.C."/>
            <person name="Glavina T."/>
            <person name="Hammon N."/>
            <person name="Israni S."/>
            <person name="Pitluck S."/>
            <person name="Chain P."/>
            <person name="Malfatti S."/>
            <person name="Shin M."/>
            <person name="Vergez L."/>
            <person name="Schmutz J."/>
            <person name="Larimer F."/>
            <person name="Land M."/>
            <person name="Kyrpides N."/>
            <person name="Ivanova N."/>
            <person name="Fredrickson J."/>
            <person name="Balkwill D."/>
            <person name="Romine M.F."/>
            <person name="Richardson P."/>
        </authorList>
    </citation>
    <scope>NUCLEOTIDE SEQUENCE [LARGE SCALE GENOMIC DNA]</scope>
    <source>
        <strain evidence="3">ATCC 700278 / DSM 12444 / CCUG 56034 / CIP 105152 / NBRC 16084 / F199</strain>
    </source>
</reference>
<evidence type="ECO:0000256" key="1">
    <source>
        <dbReference type="SAM" id="MobiDB-lite"/>
    </source>
</evidence>
<evidence type="ECO:0000313" key="2">
    <source>
        <dbReference type="EMBL" id="ABD24710.1"/>
    </source>
</evidence>
<dbReference type="AlphaFoldDB" id="Q2GBR3"/>
<sequence>MTEVTKAAEARAASARSKTLLKVAVLVFAIELAACSSQEAPDNNDAATEAQVPAPEYAQRDGDQYIYVGALSDGERAQGKQAAVVTYRYLGSFGDTQKLEMLSDAGARLAIVECSDPCRVAKHTDNFGVVTRVAVQPATIVAAAFRDAALGHMILAQMGEELSDAKNPSLSPAKEPSISPPTITAGDQSDYRGKKGRCRLTVEGTSYMNGSCWVRLDNGGSFQIMSLDQSYFAQLSRSGSQASGFWNAAPGAAHAQVELGPMDRVGACWTNATAEICAWR</sequence>
<dbReference type="RefSeq" id="WP_011443924.1">
    <property type="nucleotide sequence ID" value="NC_007794.1"/>
</dbReference>
<organism evidence="2 3">
    <name type="scientific">Novosphingobium aromaticivorans (strain ATCC 700278 / DSM 12444 / CCUG 56034 / CIP 105152 / NBRC 16084 / F199)</name>
    <dbReference type="NCBI Taxonomy" id="279238"/>
    <lineage>
        <taxon>Bacteria</taxon>
        <taxon>Pseudomonadati</taxon>
        <taxon>Pseudomonadota</taxon>
        <taxon>Alphaproteobacteria</taxon>
        <taxon>Sphingomonadales</taxon>
        <taxon>Sphingomonadaceae</taxon>
        <taxon>Novosphingobium</taxon>
    </lineage>
</organism>
<proteinExistence type="predicted"/>
<evidence type="ECO:0000313" key="3">
    <source>
        <dbReference type="Proteomes" id="UP000009134"/>
    </source>
</evidence>
<dbReference type="Proteomes" id="UP000009134">
    <property type="component" value="Chromosome"/>
</dbReference>
<accession>Q2GBR3</accession>
<name>Q2GBR3_NOVAD</name>
<keyword evidence="3" id="KW-1185">Reference proteome</keyword>
<dbReference type="STRING" id="279238.Saro_0262"/>